<evidence type="ECO:0000313" key="4">
    <source>
        <dbReference type="Proteomes" id="UP000184339"/>
    </source>
</evidence>
<dbReference type="Proteomes" id="UP000184339">
    <property type="component" value="Unassembled WGS sequence"/>
</dbReference>
<dbReference type="OrthoDB" id="8781684at2"/>
<protein>
    <submittedName>
        <fullName evidence="3">Uncharacterized protein</fullName>
    </submittedName>
</protein>
<dbReference type="AlphaFoldDB" id="A0A1M7GZZ7"/>
<evidence type="ECO:0000256" key="2">
    <source>
        <dbReference type="SAM" id="SignalP"/>
    </source>
</evidence>
<keyword evidence="2" id="KW-0732">Signal</keyword>
<feature type="region of interest" description="Disordered" evidence="1">
    <location>
        <begin position="22"/>
        <end position="104"/>
    </location>
</feature>
<name>A0A1M7GZZ7_9BURK</name>
<gene>
    <name evidence="3" type="ORF">SAMN05192549_10119</name>
</gene>
<proteinExistence type="predicted"/>
<keyword evidence="4" id="KW-1185">Reference proteome</keyword>
<dbReference type="STRING" id="551987.SAMN05192549_10119"/>
<dbReference type="RefSeq" id="WP_072780378.1">
    <property type="nucleotide sequence ID" value="NZ_FRCX01000001.1"/>
</dbReference>
<feature type="chain" id="PRO_5012161263" evidence="2">
    <location>
        <begin position="19"/>
        <end position="104"/>
    </location>
</feature>
<organism evidence="3 4">
    <name type="scientific">Duganella sacchari</name>
    <dbReference type="NCBI Taxonomy" id="551987"/>
    <lineage>
        <taxon>Bacteria</taxon>
        <taxon>Pseudomonadati</taxon>
        <taxon>Pseudomonadota</taxon>
        <taxon>Betaproteobacteria</taxon>
        <taxon>Burkholderiales</taxon>
        <taxon>Oxalobacteraceae</taxon>
        <taxon>Telluria group</taxon>
        <taxon>Duganella</taxon>
    </lineage>
</organism>
<evidence type="ECO:0000313" key="3">
    <source>
        <dbReference type="EMBL" id="SHM21954.1"/>
    </source>
</evidence>
<feature type="signal peptide" evidence="2">
    <location>
        <begin position="1"/>
        <end position="18"/>
    </location>
</feature>
<sequence>MKLAIPLLAICLSSAAYAQQTNPDPAVKTANGKAAHAKSTSQSKCAGMQGGVDASGGESVEMHAKSDKATAANSKACGKDNRKADSPSAAPTTPNPEQKDPVLK</sequence>
<evidence type="ECO:0000256" key="1">
    <source>
        <dbReference type="SAM" id="MobiDB-lite"/>
    </source>
</evidence>
<accession>A0A1M7GZZ7</accession>
<dbReference type="EMBL" id="FRCX01000001">
    <property type="protein sequence ID" value="SHM21954.1"/>
    <property type="molecule type" value="Genomic_DNA"/>
</dbReference>
<reference evidence="4" key="1">
    <citation type="submission" date="2016-11" db="EMBL/GenBank/DDBJ databases">
        <authorList>
            <person name="Varghese N."/>
            <person name="Submissions S."/>
        </authorList>
    </citation>
    <scope>NUCLEOTIDE SEQUENCE [LARGE SCALE GENOMIC DNA]</scope>
    <source>
        <strain evidence="4">Sac-22</strain>
    </source>
</reference>